<comment type="subcellular location">
    <subcellularLocation>
        <location evidence="11">Cytoplasm</location>
    </subcellularLocation>
</comment>
<keyword evidence="8 11" id="KW-0067">ATP-binding</keyword>
<keyword evidence="7 11" id="KW-0418">Kinase</keyword>
<feature type="binding site" evidence="11">
    <location>
        <position position="32"/>
    </location>
    <ligand>
        <name>substrate</name>
    </ligand>
</feature>
<comment type="cofactor">
    <cofactor evidence="11">
        <name>Mg(2+)</name>
        <dbReference type="ChEBI" id="CHEBI:18420"/>
    </cofactor>
    <text evidence="11">Binds 1 Mg(2+) ion per subunit.</text>
</comment>
<feature type="binding site" evidence="11">
    <location>
        <position position="139"/>
    </location>
    <ligand>
        <name>substrate</name>
    </ligand>
</feature>
<dbReference type="EMBL" id="JACDUS010000002">
    <property type="protein sequence ID" value="MBA2880629.1"/>
    <property type="molecule type" value="Genomic_DNA"/>
</dbReference>
<keyword evidence="13" id="KW-1185">Reference proteome</keyword>
<evidence type="ECO:0000256" key="4">
    <source>
        <dbReference type="ARBA" id="ARBA00022605"/>
    </source>
</evidence>
<comment type="function">
    <text evidence="11">Catalyzes the specific phosphorylation of the 3-hydroxyl group of shikimic acid using ATP as a cosubstrate.</text>
</comment>
<comment type="catalytic activity">
    <reaction evidence="10 11">
        <text>shikimate + ATP = 3-phosphoshikimate + ADP + H(+)</text>
        <dbReference type="Rhea" id="RHEA:13121"/>
        <dbReference type="ChEBI" id="CHEBI:15378"/>
        <dbReference type="ChEBI" id="CHEBI:30616"/>
        <dbReference type="ChEBI" id="CHEBI:36208"/>
        <dbReference type="ChEBI" id="CHEBI:145989"/>
        <dbReference type="ChEBI" id="CHEBI:456216"/>
        <dbReference type="EC" id="2.7.1.71"/>
    </reaction>
</comment>
<feature type="binding site" evidence="11">
    <location>
        <position position="78"/>
    </location>
    <ligand>
        <name>substrate</name>
    </ligand>
</feature>
<evidence type="ECO:0000256" key="9">
    <source>
        <dbReference type="ARBA" id="ARBA00023141"/>
    </source>
</evidence>
<sequence>MNIYLIGYRCTGKTSVGRCLADCLDMAFTDADEIFEHQNKTSISDFVVQNGWEAFRSTEAQILADLSWQTGLVVATGGGVVLRQQNVSAMQKSGIAVWLTARPETIVSRMQADPATGSRRPAFGSDPVFQEVIKTLDQRTPLYKNACWIEISTDDKDTDRICHDLVSRIKIRS</sequence>
<evidence type="ECO:0000256" key="5">
    <source>
        <dbReference type="ARBA" id="ARBA00022679"/>
    </source>
</evidence>
<dbReference type="SUPFAM" id="SSF52540">
    <property type="entry name" value="P-loop containing nucleoside triphosphate hydrolases"/>
    <property type="match status" value="1"/>
</dbReference>
<dbReference type="GO" id="GO:0005829">
    <property type="term" value="C:cytosol"/>
    <property type="evidence" value="ECO:0007669"/>
    <property type="project" value="TreeGrafter"/>
</dbReference>
<dbReference type="CDD" id="cd00464">
    <property type="entry name" value="SK"/>
    <property type="match status" value="1"/>
</dbReference>
<accession>A0A7W0C7L1</accession>
<feature type="binding site" evidence="11">
    <location>
        <position position="56"/>
    </location>
    <ligand>
        <name>substrate</name>
    </ligand>
</feature>
<dbReference type="PRINTS" id="PR01100">
    <property type="entry name" value="SHIKIMTKNASE"/>
</dbReference>
<dbReference type="Gene3D" id="3.40.50.300">
    <property type="entry name" value="P-loop containing nucleotide triphosphate hydrolases"/>
    <property type="match status" value="1"/>
</dbReference>
<proteinExistence type="inferred from homology"/>
<reference evidence="12 13" key="1">
    <citation type="submission" date="2020-07" db="EMBL/GenBank/DDBJ databases">
        <title>Genomic Encyclopedia of Type Strains, Phase IV (KMG-IV): sequencing the most valuable type-strain genomes for metagenomic binning, comparative biology and taxonomic classification.</title>
        <authorList>
            <person name="Goeker M."/>
        </authorList>
    </citation>
    <scope>NUCLEOTIDE SEQUENCE [LARGE SCALE GENOMIC DNA]</scope>
    <source>
        <strain evidence="12 13">DSM 17721</strain>
    </source>
</reference>
<dbReference type="InterPro" id="IPR000623">
    <property type="entry name" value="Shikimate_kinase/TSH1"/>
</dbReference>
<keyword evidence="4 11" id="KW-0028">Amino-acid biosynthesis</keyword>
<dbReference type="EC" id="2.7.1.71" evidence="2 11"/>
<feature type="binding site" evidence="11">
    <location>
        <begin position="10"/>
        <end position="15"/>
    </location>
    <ligand>
        <name>ATP</name>
        <dbReference type="ChEBI" id="CHEBI:30616"/>
    </ligand>
</feature>
<keyword evidence="11" id="KW-0479">Metal-binding</keyword>
<evidence type="ECO:0000313" key="13">
    <source>
        <dbReference type="Proteomes" id="UP000525298"/>
    </source>
</evidence>
<evidence type="ECO:0000256" key="3">
    <source>
        <dbReference type="ARBA" id="ARBA00022490"/>
    </source>
</evidence>
<dbReference type="InterPro" id="IPR023000">
    <property type="entry name" value="Shikimate_kinase_CS"/>
</dbReference>
<keyword evidence="9 11" id="KW-0057">Aromatic amino acid biosynthesis</keyword>
<dbReference type="HAMAP" id="MF_00109">
    <property type="entry name" value="Shikimate_kinase"/>
    <property type="match status" value="1"/>
</dbReference>
<evidence type="ECO:0000256" key="2">
    <source>
        <dbReference type="ARBA" id="ARBA00012154"/>
    </source>
</evidence>
<dbReference type="GO" id="GO:0005524">
    <property type="term" value="F:ATP binding"/>
    <property type="evidence" value="ECO:0007669"/>
    <property type="project" value="UniProtKB-UniRule"/>
</dbReference>
<keyword evidence="3 11" id="KW-0963">Cytoplasm</keyword>
<dbReference type="RefSeq" id="WP_181550295.1">
    <property type="nucleotide sequence ID" value="NZ_JACDUS010000002.1"/>
</dbReference>
<dbReference type="GO" id="GO:0009423">
    <property type="term" value="P:chorismate biosynthetic process"/>
    <property type="evidence" value="ECO:0007669"/>
    <property type="project" value="UniProtKB-UniRule"/>
</dbReference>
<evidence type="ECO:0000256" key="6">
    <source>
        <dbReference type="ARBA" id="ARBA00022741"/>
    </source>
</evidence>
<keyword evidence="5 11" id="KW-0808">Transferase</keyword>
<dbReference type="PANTHER" id="PTHR21087:SF21">
    <property type="entry name" value="SHIKIMATE KINASE 2"/>
    <property type="match status" value="1"/>
</dbReference>
<evidence type="ECO:0000256" key="10">
    <source>
        <dbReference type="ARBA" id="ARBA00048567"/>
    </source>
</evidence>
<gene>
    <name evidence="11" type="primary">aroK</name>
    <name evidence="12" type="ORF">HNR65_000947</name>
</gene>
<evidence type="ECO:0000256" key="1">
    <source>
        <dbReference type="ARBA" id="ARBA00004842"/>
    </source>
</evidence>
<dbReference type="Proteomes" id="UP000525298">
    <property type="component" value="Unassembled WGS sequence"/>
</dbReference>
<dbReference type="GO" id="GO:0000287">
    <property type="term" value="F:magnesium ion binding"/>
    <property type="evidence" value="ECO:0007669"/>
    <property type="project" value="UniProtKB-UniRule"/>
</dbReference>
<dbReference type="PANTHER" id="PTHR21087">
    <property type="entry name" value="SHIKIMATE KINASE"/>
    <property type="match status" value="1"/>
</dbReference>
<dbReference type="InterPro" id="IPR031322">
    <property type="entry name" value="Shikimate/glucono_kinase"/>
</dbReference>
<comment type="caution">
    <text evidence="12">The sequence shown here is derived from an EMBL/GenBank/DDBJ whole genome shotgun (WGS) entry which is preliminary data.</text>
</comment>
<name>A0A7W0C7L1_9BACT</name>
<dbReference type="PROSITE" id="PS01128">
    <property type="entry name" value="SHIKIMATE_KINASE"/>
    <property type="match status" value="1"/>
</dbReference>
<feature type="binding site" evidence="11">
    <location>
        <position position="120"/>
    </location>
    <ligand>
        <name>ATP</name>
        <dbReference type="ChEBI" id="CHEBI:30616"/>
    </ligand>
</feature>
<comment type="caution">
    <text evidence="11">Lacks conserved residue(s) required for the propagation of feature annotation.</text>
</comment>
<comment type="similarity">
    <text evidence="11">Belongs to the shikimate kinase family.</text>
</comment>
<keyword evidence="11" id="KW-0460">Magnesium</keyword>
<dbReference type="GO" id="GO:0008652">
    <property type="term" value="P:amino acid biosynthetic process"/>
    <property type="evidence" value="ECO:0007669"/>
    <property type="project" value="UniProtKB-KW"/>
</dbReference>
<dbReference type="UniPathway" id="UPA00053">
    <property type="reaction ID" value="UER00088"/>
</dbReference>
<comment type="subunit">
    <text evidence="11">Monomer.</text>
</comment>
<evidence type="ECO:0000256" key="7">
    <source>
        <dbReference type="ARBA" id="ARBA00022777"/>
    </source>
</evidence>
<dbReference type="AlphaFoldDB" id="A0A7W0C7L1"/>
<protein>
    <recommendedName>
        <fullName evidence="2 11">Shikimate kinase</fullName>
        <shortName evidence="11">SK</shortName>
        <ecNumber evidence="2 11">2.7.1.71</ecNumber>
    </recommendedName>
</protein>
<evidence type="ECO:0000313" key="12">
    <source>
        <dbReference type="EMBL" id="MBA2880629.1"/>
    </source>
</evidence>
<feature type="binding site" evidence="11">
    <location>
        <position position="14"/>
    </location>
    <ligand>
        <name>Mg(2+)</name>
        <dbReference type="ChEBI" id="CHEBI:18420"/>
    </ligand>
</feature>
<evidence type="ECO:0000256" key="11">
    <source>
        <dbReference type="HAMAP-Rule" id="MF_00109"/>
    </source>
</evidence>
<dbReference type="GO" id="GO:0004765">
    <property type="term" value="F:shikimate kinase activity"/>
    <property type="evidence" value="ECO:0007669"/>
    <property type="project" value="UniProtKB-UniRule"/>
</dbReference>
<dbReference type="Pfam" id="PF01202">
    <property type="entry name" value="SKI"/>
    <property type="match status" value="1"/>
</dbReference>
<dbReference type="GO" id="GO:0009073">
    <property type="term" value="P:aromatic amino acid family biosynthetic process"/>
    <property type="evidence" value="ECO:0007669"/>
    <property type="project" value="UniProtKB-KW"/>
</dbReference>
<dbReference type="InterPro" id="IPR027417">
    <property type="entry name" value="P-loop_NTPase"/>
</dbReference>
<comment type="pathway">
    <text evidence="1 11">Metabolic intermediate biosynthesis; chorismate biosynthesis; chorismate from D-erythrose 4-phosphate and phosphoenolpyruvate: step 5/7.</text>
</comment>
<keyword evidence="6 11" id="KW-0547">Nucleotide-binding</keyword>
<evidence type="ECO:0000256" key="8">
    <source>
        <dbReference type="ARBA" id="ARBA00022840"/>
    </source>
</evidence>
<organism evidence="12 13">
    <name type="scientific">Desulfosalsimonas propionicica</name>
    <dbReference type="NCBI Taxonomy" id="332175"/>
    <lineage>
        <taxon>Bacteria</taxon>
        <taxon>Pseudomonadati</taxon>
        <taxon>Thermodesulfobacteriota</taxon>
        <taxon>Desulfobacteria</taxon>
        <taxon>Desulfobacterales</taxon>
        <taxon>Desulfosalsimonadaceae</taxon>
        <taxon>Desulfosalsimonas</taxon>
    </lineage>
</organism>